<accession>A0A0R3L289</accession>
<dbReference type="Pfam" id="PF12385">
    <property type="entry name" value="Peptidase_C70"/>
    <property type="match status" value="1"/>
</dbReference>
<protein>
    <recommendedName>
        <fullName evidence="3">Peptidase C39-like domain-containing protein</fullName>
    </recommendedName>
</protein>
<dbReference type="InterPro" id="IPR022118">
    <property type="entry name" value="Peptidase_C70_AvrRpt2"/>
</dbReference>
<name>A0A0R3L289_9BRAD</name>
<reference evidence="1 2" key="1">
    <citation type="submission" date="2014-03" db="EMBL/GenBank/DDBJ databases">
        <title>Bradyrhizobium valentinum sp. nov., isolated from effective nodules of Lupinus mariae-josephae, a lupine endemic of basic-lime soils in Eastern Spain.</title>
        <authorList>
            <person name="Duran D."/>
            <person name="Rey L."/>
            <person name="Navarro A."/>
            <person name="Busquets A."/>
            <person name="Imperial J."/>
            <person name="Ruiz-Argueso T."/>
        </authorList>
    </citation>
    <scope>NUCLEOTIDE SEQUENCE [LARGE SCALE GENOMIC DNA]</scope>
    <source>
        <strain evidence="1 2">LmjM3</strain>
    </source>
</reference>
<proteinExistence type="predicted"/>
<dbReference type="AlphaFoldDB" id="A0A0R3L289"/>
<evidence type="ECO:0000313" key="2">
    <source>
        <dbReference type="Proteomes" id="UP000051913"/>
    </source>
</evidence>
<organism evidence="1 2">
    <name type="scientific">Bradyrhizobium valentinum</name>
    <dbReference type="NCBI Taxonomy" id="1518501"/>
    <lineage>
        <taxon>Bacteria</taxon>
        <taxon>Pseudomonadati</taxon>
        <taxon>Pseudomonadota</taxon>
        <taxon>Alphaproteobacteria</taxon>
        <taxon>Hyphomicrobiales</taxon>
        <taxon>Nitrobacteraceae</taxon>
        <taxon>Bradyrhizobium</taxon>
    </lineage>
</organism>
<dbReference type="EMBL" id="LLXX01000153">
    <property type="protein sequence ID" value="KRR02076.1"/>
    <property type="molecule type" value="Genomic_DNA"/>
</dbReference>
<evidence type="ECO:0000313" key="1">
    <source>
        <dbReference type="EMBL" id="KRR02076.1"/>
    </source>
</evidence>
<keyword evidence="2" id="KW-1185">Reference proteome</keyword>
<gene>
    <name evidence="1" type="ORF">CP49_04655</name>
</gene>
<comment type="caution">
    <text evidence="1">The sequence shown here is derived from an EMBL/GenBank/DDBJ whole genome shotgun (WGS) entry which is preliminary data.</text>
</comment>
<dbReference type="Proteomes" id="UP000051913">
    <property type="component" value="Unassembled WGS sequence"/>
</dbReference>
<sequence>MLSYYFRPGPRLGLPSVWRADVGINNYQFNWLARTEGLERLEEPDDGFTRDFIAETLTTRGPIWAALRLPSCPGNEILWDGHIIVLTGLIENTLCYNDPFYSARRVIYFYNLLFDDLFVKNRDWL</sequence>
<evidence type="ECO:0008006" key="3">
    <source>
        <dbReference type="Google" id="ProtNLM"/>
    </source>
</evidence>